<feature type="region of interest" description="Disordered" evidence="4">
    <location>
        <begin position="1"/>
        <end position="29"/>
    </location>
</feature>
<dbReference type="Gene3D" id="3.30.200.20">
    <property type="entry name" value="Phosphorylase Kinase, domain 1"/>
    <property type="match status" value="1"/>
</dbReference>
<dbReference type="STRING" id="65489.A0A0D3G8X2"/>
<dbReference type="SUPFAM" id="SSF56112">
    <property type="entry name" value="Protein kinase-like (PK-like)"/>
    <property type="match status" value="1"/>
</dbReference>
<dbReference type="Gramene" id="OBART05G20080.1">
    <property type="protein sequence ID" value="OBART05G20080.1"/>
    <property type="gene ID" value="OBART05G20080"/>
</dbReference>
<feature type="coiled-coil region" evidence="3">
    <location>
        <begin position="179"/>
        <end position="213"/>
    </location>
</feature>
<dbReference type="PANTHER" id="PTHR22603:SF74">
    <property type="entry name" value="OS01G0183000 PROTEIN"/>
    <property type="match status" value="1"/>
</dbReference>
<dbReference type="Proteomes" id="UP000026960">
    <property type="component" value="Chromosome 5"/>
</dbReference>
<evidence type="ECO:0000313" key="6">
    <source>
        <dbReference type="Proteomes" id="UP000026960"/>
    </source>
</evidence>
<evidence type="ECO:0000256" key="3">
    <source>
        <dbReference type="SAM" id="Coils"/>
    </source>
</evidence>
<evidence type="ECO:0008006" key="7">
    <source>
        <dbReference type="Google" id="ProtNLM"/>
    </source>
</evidence>
<name>A0A0D3G8X2_9ORYZ</name>
<evidence type="ECO:0000256" key="1">
    <source>
        <dbReference type="ARBA" id="ARBA00005485"/>
    </source>
</evidence>
<feature type="region of interest" description="Disordered" evidence="4">
    <location>
        <begin position="42"/>
        <end position="61"/>
    </location>
</feature>
<evidence type="ECO:0000313" key="5">
    <source>
        <dbReference type="EnsemblPlants" id="OBART05G20080.1"/>
    </source>
</evidence>
<accession>A0A0D3G8X2</accession>
<evidence type="ECO:0000256" key="4">
    <source>
        <dbReference type="SAM" id="MobiDB-lite"/>
    </source>
</evidence>
<keyword evidence="3" id="KW-0175">Coiled coil</keyword>
<organism evidence="5">
    <name type="scientific">Oryza barthii</name>
    <dbReference type="NCBI Taxonomy" id="65489"/>
    <lineage>
        <taxon>Eukaryota</taxon>
        <taxon>Viridiplantae</taxon>
        <taxon>Streptophyta</taxon>
        <taxon>Embryophyta</taxon>
        <taxon>Tracheophyta</taxon>
        <taxon>Spermatophyta</taxon>
        <taxon>Magnoliopsida</taxon>
        <taxon>Liliopsida</taxon>
        <taxon>Poales</taxon>
        <taxon>Poaceae</taxon>
        <taxon>BOP clade</taxon>
        <taxon>Oryzoideae</taxon>
        <taxon>Oryzeae</taxon>
        <taxon>Oryzinae</taxon>
        <taxon>Oryza</taxon>
    </lineage>
</organism>
<proteinExistence type="inferred from homology"/>
<keyword evidence="6" id="KW-1185">Reference proteome</keyword>
<reference evidence="5" key="2">
    <citation type="submission" date="2015-03" db="UniProtKB">
        <authorList>
            <consortium name="EnsemblPlants"/>
        </authorList>
    </citation>
    <scope>IDENTIFICATION</scope>
</reference>
<dbReference type="HOGENOM" id="CLU_352813_0_0_1"/>
<dbReference type="EnsemblPlants" id="OBART05G20080.1">
    <property type="protein sequence ID" value="OBART05G20080.1"/>
    <property type="gene ID" value="OBART05G20080"/>
</dbReference>
<dbReference type="eggNOG" id="KOG2686">
    <property type="taxonomic scope" value="Eukaryota"/>
</dbReference>
<dbReference type="InterPro" id="IPR011009">
    <property type="entry name" value="Kinase-like_dom_sf"/>
</dbReference>
<dbReference type="GO" id="GO:0004305">
    <property type="term" value="F:ethanolamine kinase activity"/>
    <property type="evidence" value="ECO:0007669"/>
    <property type="project" value="TreeGrafter"/>
</dbReference>
<dbReference type="PaxDb" id="65489-OBART05G20080.1"/>
<dbReference type="GO" id="GO:0004103">
    <property type="term" value="F:choline kinase activity"/>
    <property type="evidence" value="ECO:0007669"/>
    <property type="project" value="TreeGrafter"/>
</dbReference>
<feature type="coiled-coil region" evidence="3">
    <location>
        <begin position="344"/>
        <end position="389"/>
    </location>
</feature>
<sequence>MAEVAATQHGHAVAARAMPGRGEVDTSSPFESVRQAVDLFGGGALSPWRHHHPPPPPPPPPLQLRPEEVELMKVEEQTVKLEMELFVKEKETFKVLKELQATKQVADNLKLQLEKAASESAASARGHSDAGKVYPLPDTERKCSYHTEQLVESAKGNQSALTTLIKLNQAKAFLNMDTVMTIKRQIEEEKGSLEKTRERLQLNRAKASSLEADLNKIVSQLQAARGPKPTLEPSDIWLQMKQLNSEKEKHRKIADDSKNEIGELTATIEHTKSRTKTLQFRIVMAEKLKEASRRGEALALAERNNLSNGEHEASTASDVTLSVEEHSVLVQKAEEADAACRKKIDAAMQELDQANRGKLELLERVEEAMAAVETSRKALEEALKREESTNKAKLVAEESLRKLRSEQIIQNWRPTGNSSVKFKTSAATTAAVVAHRRAGSGIYDVNGLSLVTATPKSTKAMSIGQILSMKLDHRELEVAGKGGGAKKKVSLGQILSQKYDALSPLRIDHGGASRRQFHPRRRKLGFVVFFDRADEVRTFECMSRHGQGPRLLGRFPNGRIEEFINARTLSPADLRDAEISSLIAKKLREFHDLDMPGPKNVSLWQRLRRWLEEARGRCSPEEARQFSLEKLGDEIAMLDIALSGVDQRVGFCHNDLQYGNIMIYEETRQVTLIDYEYASFNPVAFDIANHFCEMSADYHSATPHVLDFTKYPGIDEQRRFVQTYLSSSGENPSDAEVEHLLGLIAKYSLASHIFWGLWGIISGHVNKNIDFEYQEYARQRFDQYWKTKDQTLGSKSN</sequence>
<dbReference type="Pfam" id="PF01633">
    <property type="entry name" value="Choline_kinase"/>
    <property type="match status" value="1"/>
</dbReference>
<dbReference type="Pfam" id="PF05701">
    <property type="entry name" value="WEMBL"/>
    <property type="match status" value="2"/>
</dbReference>
<comment type="similarity">
    <text evidence="1">Belongs to the WEB family.</text>
</comment>
<dbReference type="PANTHER" id="PTHR22603">
    <property type="entry name" value="CHOLINE/ETHANOALAMINE KINASE"/>
    <property type="match status" value="1"/>
</dbReference>
<protein>
    <recommendedName>
        <fullName evidence="7">Choline kinase N-terminal domain-containing protein</fullName>
    </recommendedName>
</protein>
<dbReference type="GO" id="GO:0006646">
    <property type="term" value="P:phosphatidylethanolamine biosynthetic process"/>
    <property type="evidence" value="ECO:0007669"/>
    <property type="project" value="TreeGrafter"/>
</dbReference>
<dbReference type="Gene3D" id="3.90.1200.10">
    <property type="match status" value="1"/>
</dbReference>
<comment type="similarity">
    <text evidence="2">Belongs to the choline/ethanolamine kinase family.</text>
</comment>
<dbReference type="InterPro" id="IPR008545">
    <property type="entry name" value="Web"/>
</dbReference>
<evidence type="ECO:0000256" key="2">
    <source>
        <dbReference type="ARBA" id="ARBA00038211"/>
    </source>
</evidence>
<dbReference type="AlphaFoldDB" id="A0A0D3G8X2"/>
<dbReference type="CDD" id="cd05157">
    <property type="entry name" value="ETNK_euk"/>
    <property type="match status" value="1"/>
</dbReference>
<reference evidence="5" key="1">
    <citation type="journal article" date="2009" name="Rice">
        <title>De Novo Next Generation Sequencing of Plant Genomes.</title>
        <authorList>
            <person name="Rounsley S."/>
            <person name="Marri P.R."/>
            <person name="Yu Y."/>
            <person name="He R."/>
            <person name="Sisneros N."/>
            <person name="Goicoechea J.L."/>
            <person name="Lee S.J."/>
            <person name="Angelova A."/>
            <person name="Kudrna D."/>
            <person name="Luo M."/>
            <person name="Affourtit J."/>
            <person name="Desany B."/>
            <person name="Knight J."/>
            <person name="Niazi F."/>
            <person name="Egholm M."/>
            <person name="Wing R.A."/>
        </authorList>
    </citation>
    <scope>NUCLEOTIDE SEQUENCE [LARGE SCALE GENOMIC DNA]</scope>
    <source>
        <strain evidence="5">cv. IRGC 105608</strain>
    </source>
</reference>
<dbReference type="GO" id="GO:0005737">
    <property type="term" value="C:cytoplasm"/>
    <property type="evidence" value="ECO:0007669"/>
    <property type="project" value="TreeGrafter"/>
</dbReference>